<dbReference type="Pfam" id="PF15571">
    <property type="entry name" value="Imm44"/>
    <property type="match status" value="1"/>
</dbReference>
<dbReference type="AlphaFoldDB" id="A0A7T8ASR6"/>
<name>A0A7T8ASR6_9GAMM</name>
<dbReference type="EMBL" id="CP060812">
    <property type="protein sequence ID" value="QQN89680.1"/>
    <property type="molecule type" value="Genomic_DNA"/>
</dbReference>
<evidence type="ECO:0000313" key="2">
    <source>
        <dbReference type="Proteomes" id="UP000596079"/>
    </source>
</evidence>
<accession>A0A7T8ASR6</accession>
<proteinExistence type="predicted"/>
<dbReference type="RefSeq" id="WP_166134684.1">
    <property type="nucleotide sequence ID" value="NZ_CP060812.1"/>
</dbReference>
<organism evidence="1 2">
    <name type="scientific">Acinetobacter variabilis</name>
    <dbReference type="NCBI Taxonomy" id="70346"/>
    <lineage>
        <taxon>Bacteria</taxon>
        <taxon>Pseudomonadati</taxon>
        <taxon>Pseudomonadota</taxon>
        <taxon>Gammaproteobacteria</taxon>
        <taxon>Moraxellales</taxon>
        <taxon>Moraxellaceae</taxon>
        <taxon>Acinetobacter</taxon>
    </lineage>
</organism>
<sequence>MKVWLSAELSKEVLTEEQILQECKARNAVVDTLNLRLNDKFYNIPLNSWDCIIIIMGEDSFEERIYYSIKRQNMDFRLRIDPTTFKATDDLGRKKLIFSTLLRSINLLKIKFEKVRPKLNSKVFEELERLKEDVLNIAKEESWI</sequence>
<protein>
    <submittedName>
        <fullName evidence="1">Uncharacterized protein</fullName>
    </submittedName>
</protein>
<dbReference type="InterPro" id="IPR029078">
    <property type="entry name" value="Imm44"/>
</dbReference>
<dbReference type="Proteomes" id="UP000596079">
    <property type="component" value="Plasmid pXM9F202-2-186k"/>
</dbReference>
<gene>
    <name evidence="1" type="ORF">IAQ69_16110</name>
</gene>
<reference evidence="1 2" key="1">
    <citation type="submission" date="2020-08" db="EMBL/GenBank/DDBJ databases">
        <title>Emergence of ISAba1-mediated novel tet(X) in Acinetobacter variabilis from a chicken farm.</title>
        <authorList>
            <person name="Peng K."/>
            <person name="Li R."/>
        </authorList>
    </citation>
    <scope>NUCLEOTIDE SEQUENCE [LARGE SCALE GENOMIC DNA]</scope>
    <source>
        <strain evidence="1 2">XM9F202-2</strain>
        <plasmid evidence="1 2">pXM9F202-2-186k</plasmid>
    </source>
</reference>
<geneLocation type="plasmid" evidence="1 2">
    <name>pXM9F202-2-186k</name>
</geneLocation>
<keyword evidence="1" id="KW-0614">Plasmid</keyword>
<evidence type="ECO:0000313" key="1">
    <source>
        <dbReference type="EMBL" id="QQN89680.1"/>
    </source>
</evidence>